<evidence type="ECO:0000313" key="4">
    <source>
        <dbReference type="EMBL" id="CCJ52952.1"/>
    </source>
</evidence>
<keyword evidence="2" id="KW-0812">Transmembrane</keyword>
<evidence type="ECO:0000313" key="5">
    <source>
        <dbReference type="Proteomes" id="UP000007564"/>
    </source>
</evidence>
<evidence type="ECO:0000256" key="1">
    <source>
        <dbReference type="SAM" id="MobiDB-lite"/>
    </source>
</evidence>
<reference evidence="4 5" key="1">
    <citation type="journal article" date="2012" name="BMC Genomics">
        <title>Comparative genomics of the classical Bordetella subspecies: the evolution and exchange of virulence-associated diversity amongst closely related pathogens.</title>
        <authorList>
            <person name="Park J."/>
            <person name="Zhang Y."/>
            <person name="Buboltz A.M."/>
            <person name="Zhang X."/>
            <person name="Schuster S.C."/>
            <person name="Ahuja U."/>
            <person name="Liu M."/>
            <person name="Miller J.F."/>
            <person name="Sebaihia M."/>
            <person name="Bentley S.D."/>
            <person name="Parkhill J."/>
            <person name="Harvill E.T."/>
        </authorList>
    </citation>
    <scope>NUCLEOTIDE SEQUENCE [LARGE SCALE GENOMIC DNA]</scope>
    <source>
        <strain evidence="4 5">253</strain>
    </source>
</reference>
<dbReference type="Proteomes" id="UP000007564">
    <property type="component" value="Chromosome"/>
</dbReference>
<dbReference type="PANTHER" id="PTHR38690">
    <property type="entry name" value="PROTEASE-RELATED"/>
    <property type="match status" value="1"/>
</dbReference>
<keyword evidence="2" id="KW-1133">Transmembrane helix</keyword>
<dbReference type="HOGENOM" id="CLU_003522_4_0_4"/>
<dbReference type="PANTHER" id="PTHR38690:SF1">
    <property type="entry name" value="PROTEASE"/>
    <property type="match status" value="1"/>
</dbReference>
<name>A0A0C6P2S6_BORBO</name>
<feature type="transmembrane region" description="Helical" evidence="2">
    <location>
        <begin position="26"/>
        <end position="49"/>
    </location>
</feature>
<dbReference type="AlphaFoldDB" id="A0A0C6P2S6"/>
<dbReference type="Pfam" id="PF13116">
    <property type="entry name" value="YhdP"/>
    <property type="match status" value="1"/>
</dbReference>
<evidence type="ECO:0000259" key="3">
    <source>
        <dbReference type="Pfam" id="PF13116"/>
    </source>
</evidence>
<dbReference type="OrthoDB" id="8521382at2"/>
<protein>
    <recommendedName>
        <fullName evidence="3">YhdP central domain-containing protein</fullName>
    </recommendedName>
</protein>
<proteinExistence type="predicted"/>
<gene>
    <name evidence="4" type="ORF">BN112_1034</name>
</gene>
<organism evidence="4 5">
    <name type="scientific">Bordetella bronchiseptica 253</name>
    <dbReference type="NCBI Taxonomy" id="568707"/>
    <lineage>
        <taxon>Bacteria</taxon>
        <taxon>Pseudomonadati</taxon>
        <taxon>Pseudomonadota</taxon>
        <taxon>Betaproteobacteria</taxon>
        <taxon>Burkholderiales</taxon>
        <taxon>Alcaligenaceae</taxon>
        <taxon>Bordetella</taxon>
    </lineage>
</organism>
<evidence type="ECO:0000256" key="2">
    <source>
        <dbReference type="SAM" id="Phobius"/>
    </source>
</evidence>
<keyword evidence="2" id="KW-0472">Membrane</keyword>
<feature type="region of interest" description="Disordered" evidence="1">
    <location>
        <begin position="1194"/>
        <end position="1219"/>
    </location>
</feature>
<dbReference type="EMBL" id="HE965806">
    <property type="protein sequence ID" value="CCJ52952.1"/>
    <property type="molecule type" value="Genomic_DNA"/>
</dbReference>
<dbReference type="NCBIfam" id="TIGR02099">
    <property type="entry name" value="YhdP family protein"/>
    <property type="match status" value="1"/>
</dbReference>
<feature type="domain" description="YhdP central" evidence="3">
    <location>
        <begin position="317"/>
        <end position="1201"/>
    </location>
</feature>
<feature type="compositionally biased region" description="Polar residues" evidence="1">
    <location>
        <begin position="1209"/>
        <end position="1219"/>
    </location>
</feature>
<dbReference type="InterPro" id="IPR025263">
    <property type="entry name" value="YhdP_central"/>
</dbReference>
<dbReference type="InterPro" id="IPR011836">
    <property type="entry name" value="YhdP"/>
</dbReference>
<sequence>MYKGTILQDASSCPPPVSVSTKILRLLFWSVFAIYGVLAVAFLGLRYWVLPRADQWRPQIEQYASQALGSRVAIDSLSADWSGLNPRLNLSGVRIYDHQADPVLSLPSVAAVLGWRSVLKLSPTLQSLRIDGADLLVRRDSADRLWVAGQSIDLAAPSDHGFTESPALRWLARQRELALRGVTLRWQDEARQAPELRLDGLDLLVRNGVLSHRFSLRVRPPAQLAAKVSLRGELNRSLFARDGSNPASWSGQLYAEVQDAEPAAWAPWVAMPAAQGRYAARAWLQLDHGKFTDLTMDAALRGLNWRAGQSASVSVDSAQWRLQGAPGDLLQFSDLPLARSADGAGVSVTGQADGLWLNLPEIFEHPLALDRAQLDASLTEPAGQPLTLNLRRLQLANPDLDATLHGAWRQQGKSAAGTADLRGSLARASMPAIHRYLPLEVNEDARLWLATGLPAGTVHDAAITLAGDLDDFPFSEPGAQGQFRIAGRYQDAVVDYAPAEGKRKAWPRLEQLSGNFAVDKVSLSLDSAGGGLVRTAADQVVSLGAVKAAIPDMEDHAQLHVEGQSSGTVPAYLALAANSPLGELLDGALAEAEGTGQWEVPLALDVPLLNAEDTKVEGRIVFAGNAFRFMPEMPMLTQLRGELAFSELGMSAKEIHARFLGGPARIWGVLEQDSAPLRFEGTLTAAGLGEVSKAPALKRLSGQSAYRGQLNYLKGGAVDISMESNLDGLAIDMPAPVGKPARGAMPFKLQWGPANDRGPRGRRWLSGSLAENINVLLEYDPADASRTYFARGALGVNRAASLPQRGLTVAATLPELDLDAWDAMKADFDEPSSGRRQPSRVPLLPQPDQINLATDRLRVAGYTLDDLKLAAQRPTASQWRVTVDSRQALGTLEWTEASGAIAGRVTGRFKRLALAGEEDTRQEEDALSAGNDLEDIPAIDLQAEEFSLYGKQLGSLQLIGTNMERGRLWRLDKLQIANDAARLDATGNWRLGGTQRGLTVQANAEFSDLGKFLDRVGLPQTVGGGKGSLEGTVTWRNLPWSHNLAELEGNARVSLDNGRFLHVNSRAARLLELLSLQSLQRLARLDANPGGLLREGFPFDTIRGDMSLSQGVLTTEGYKLSGPVAGIVLAGNTNIVDERWDMRAVVVPNLDASGAAAVTAALVNPLIGLGAFVTQWLLKQPLARAMSSEYAVTGTWDDPKVTPVESRAPTRQQEPQPEH</sequence>
<dbReference type="KEGG" id="bbh:BN112_1034"/>
<accession>A0A0C6P2S6</accession>
<dbReference type="RefSeq" id="WP_010926768.1">
    <property type="nucleotide sequence ID" value="NC_019382.1"/>
</dbReference>